<keyword evidence="8" id="KW-0560">Oxidoreductase</keyword>
<dbReference type="SUPFAM" id="SSF56645">
    <property type="entry name" value="Acyl-CoA dehydrogenase NM domain-like"/>
    <property type="match status" value="1"/>
</dbReference>
<dbReference type="GO" id="GO:0055088">
    <property type="term" value="P:lipid homeostasis"/>
    <property type="evidence" value="ECO:0007669"/>
    <property type="project" value="TreeGrafter"/>
</dbReference>
<feature type="domain" description="Acyl-CoA oxidase C-terminal" evidence="11">
    <location>
        <begin position="352"/>
        <end position="531"/>
    </location>
</feature>
<comment type="cofactor">
    <cofactor evidence="1">
        <name>FAD</name>
        <dbReference type="ChEBI" id="CHEBI:57692"/>
    </cofactor>
</comment>
<dbReference type="GO" id="GO:0071949">
    <property type="term" value="F:FAD binding"/>
    <property type="evidence" value="ECO:0007669"/>
    <property type="project" value="InterPro"/>
</dbReference>
<dbReference type="Proteomes" id="UP001152320">
    <property type="component" value="Chromosome 22"/>
</dbReference>
<keyword evidence="6" id="KW-0274">FAD</keyword>
<dbReference type="EMBL" id="JAIZAY010000022">
    <property type="protein sequence ID" value="KAJ8020853.1"/>
    <property type="molecule type" value="Genomic_DNA"/>
</dbReference>
<comment type="pathway">
    <text evidence="3">Lipid metabolism; peroxisomal fatty acid beta-oxidation.</text>
</comment>
<dbReference type="GO" id="GO:0005777">
    <property type="term" value="C:peroxisome"/>
    <property type="evidence" value="ECO:0007669"/>
    <property type="project" value="UniProtKB-SubCell"/>
</dbReference>
<dbReference type="PANTHER" id="PTHR10909">
    <property type="entry name" value="ELECTRON TRANSPORT OXIDOREDUCTASE"/>
    <property type="match status" value="1"/>
</dbReference>
<evidence type="ECO:0000256" key="3">
    <source>
        <dbReference type="ARBA" id="ARBA00004846"/>
    </source>
</evidence>
<dbReference type="GO" id="GO:0003997">
    <property type="term" value="F:acyl-CoA oxidase activity"/>
    <property type="evidence" value="ECO:0007669"/>
    <property type="project" value="InterPro"/>
</dbReference>
<dbReference type="InterPro" id="IPR046373">
    <property type="entry name" value="Acyl-CoA_Oxase/DH_mid-dom_sf"/>
</dbReference>
<keyword evidence="7" id="KW-0276">Fatty acid metabolism</keyword>
<accession>A0A9Q1BCY2</accession>
<dbReference type="GO" id="GO:0033540">
    <property type="term" value="P:fatty acid beta-oxidation using acyl-CoA oxidase"/>
    <property type="evidence" value="ECO:0007669"/>
    <property type="project" value="TreeGrafter"/>
</dbReference>
<evidence type="ECO:0000256" key="10">
    <source>
        <dbReference type="ARBA" id="ARBA00023140"/>
    </source>
</evidence>
<comment type="similarity">
    <text evidence="4">Belongs to the acyl-CoA oxidase family.</text>
</comment>
<dbReference type="Pfam" id="PF01756">
    <property type="entry name" value="ACOX"/>
    <property type="match status" value="1"/>
</dbReference>
<evidence type="ECO:0000259" key="11">
    <source>
        <dbReference type="Pfam" id="PF01756"/>
    </source>
</evidence>
<dbReference type="InterPro" id="IPR036250">
    <property type="entry name" value="AcylCo_DH-like_C"/>
</dbReference>
<dbReference type="InterPro" id="IPR012258">
    <property type="entry name" value="Acyl-CoA_oxidase"/>
</dbReference>
<evidence type="ECO:0000256" key="4">
    <source>
        <dbReference type="ARBA" id="ARBA00006288"/>
    </source>
</evidence>
<dbReference type="PANTHER" id="PTHR10909:SF250">
    <property type="entry name" value="PEROXISOMAL ACYL-COENZYME A OXIDASE 1"/>
    <property type="match status" value="1"/>
</dbReference>
<keyword evidence="10" id="KW-0576">Peroxisome</keyword>
<evidence type="ECO:0000256" key="6">
    <source>
        <dbReference type="ARBA" id="ARBA00022827"/>
    </source>
</evidence>
<dbReference type="SUPFAM" id="SSF47203">
    <property type="entry name" value="Acyl-CoA dehydrogenase C-terminal domain-like"/>
    <property type="match status" value="2"/>
</dbReference>
<dbReference type="Gene3D" id="1.20.140.10">
    <property type="entry name" value="Butyryl-CoA Dehydrogenase, subunit A, domain 3"/>
    <property type="match status" value="2"/>
</dbReference>
<dbReference type="Gene3D" id="2.40.110.10">
    <property type="entry name" value="Butyryl-CoA Dehydrogenase, subunit A, domain 2"/>
    <property type="match status" value="1"/>
</dbReference>
<dbReference type="AlphaFoldDB" id="A0A9Q1BCY2"/>
<comment type="caution">
    <text evidence="13">The sequence shown here is derived from an EMBL/GenBank/DDBJ whole genome shotgun (WGS) entry which is preliminary data.</text>
</comment>
<evidence type="ECO:0000313" key="14">
    <source>
        <dbReference type="Proteomes" id="UP001152320"/>
    </source>
</evidence>
<name>A0A9Q1BCY2_HOLLE</name>
<protein>
    <submittedName>
        <fullName evidence="13">Peroxisomal acyl-coenzyme A oxidase 1</fullName>
    </submittedName>
</protein>
<keyword evidence="9" id="KW-0443">Lipid metabolism</keyword>
<keyword evidence="5" id="KW-0285">Flavoprotein</keyword>
<keyword evidence="14" id="KW-1185">Reference proteome</keyword>
<reference evidence="13" key="1">
    <citation type="submission" date="2021-10" db="EMBL/GenBank/DDBJ databases">
        <title>Tropical sea cucumber genome reveals ecological adaptation and Cuvierian tubules defense mechanism.</title>
        <authorList>
            <person name="Chen T."/>
        </authorList>
    </citation>
    <scope>NUCLEOTIDE SEQUENCE</scope>
    <source>
        <strain evidence="13">Nanhai2018</strain>
        <tissue evidence="13">Muscle</tissue>
    </source>
</reference>
<dbReference type="FunFam" id="1.20.140.10:FF:000005">
    <property type="entry name" value="Acyl-coenzyme A oxidase"/>
    <property type="match status" value="1"/>
</dbReference>
<proteinExistence type="inferred from homology"/>
<evidence type="ECO:0000256" key="1">
    <source>
        <dbReference type="ARBA" id="ARBA00001974"/>
    </source>
</evidence>
<sequence>MVQLIKAVNLLNDFTFGYSSAGTYLRGLETTATYDPSTQEFVLHSPTLTSIKWWPGNLGKVVTHAIVAAKLITRGKDHGTHMFMCQLRSVEDHTPLPGIELGDIGPKLGYANIDNGFLRLDHVRIPRDQMCMRFSQVNPDGSYVAPPHSKLSYNSMVQIRSGMVLYMGSGLAKGSIIATRYSAVRRQSELVPGEPEPLVMDYQSQQLKLFPQIATAIAFLMCGQQLLENYRSYISQTEDGDFSALPELHSSTAGLKAFATERCRQGLEVLRMACGGHGFSSASAFPEIYGSFSPACTYEGENTVMLLQTARFLVKTVRQALKGAKLTPFMSYLLLDQSEHCSATRPEDFVNIQTLLKAYRHRARRMVSQGARCLEADIKGGMNNAIAWNNNHLHLLAGSNAHCHLFVLDTFNQAVENAVCEDATKRILRTLVQFYALDGIVENKGEFLESGYLSINQIDLVSKQLINLLAVIRPNAVSLVDAFDIHDDKLGSVLGRYDGNVYENLYKWAKSAPLNEKDVPDAYHLYIKPFLEENKRRVQAKL</sequence>
<feature type="domain" description="Acyl-CoA oxidase C-alpha1" evidence="12">
    <location>
        <begin position="153"/>
        <end position="314"/>
    </location>
</feature>
<dbReference type="OrthoDB" id="538336at2759"/>
<evidence type="ECO:0000256" key="2">
    <source>
        <dbReference type="ARBA" id="ARBA00004275"/>
    </source>
</evidence>
<dbReference type="InterPro" id="IPR009100">
    <property type="entry name" value="AcylCoA_DH/oxidase_NM_dom_sf"/>
</dbReference>
<evidence type="ECO:0000256" key="7">
    <source>
        <dbReference type="ARBA" id="ARBA00022832"/>
    </source>
</evidence>
<dbReference type="FunFam" id="1.20.140.10:FF:000013">
    <property type="entry name" value="Acyl-coenzyme A oxidase"/>
    <property type="match status" value="1"/>
</dbReference>
<evidence type="ECO:0000256" key="5">
    <source>
        <dbReference type="ARBA" id="ARBA00022630"/>
    </source>
</evidence>
<gene>
    <name evidence="13" type="ORF">HOLleu_40556</name>
</gene>
<comment type="subcellular location">
    <subcellularLocation>
        <location evidence="2">Peroxisome</location>
    </subcellularLocation>
</comment>
<dbReference type="InterPro" id="IPR055060">
    <property type="entry name" value="ACOX_C_alpha1"/>
</dbReference>
<evidence type="ECO:0000313" key="13">
    <source>
        <dbReference type="EMBL" id="KAJ8020853.1"/>
    </source>
</evidence>
<dbReference type="InterPro" id="IPR002655">
    <property type="entry name" value="Acyl-CoA_oxidase_C"/>
</dbReference>
<evidence type="ECO:0000259" key="12">
    <source>
        <dbReference type="Pfam" id="PF22924"/>
    </source>
</evidence>
<evidence type="ECO:0000256" key="8">
    <source>
        <dbReference type="ARBA" id="ARBA00023002"/>
    </source>
</evidence>
<evidence type="ECO:0000256" key="9">
    <source>
        <dbReference type="ARBA" id="ARBA00023098"/>
    </source>
</evidence>
<dbReference type="Pfam" id="PF22924">
    <property type="entry name" value="ACOX_C_alpha1"/>
    <property type="match status" value="1"/>
</dbReference>
<organism evidence="13 14">
    <name type="scientific">Holothuria leucospilota</name>
    <name type="common">Black long sea cucumber</name>
    <name type="synonym">Mertensiothuria leucospilota</name>
    <dbReference type="NCBI Taxonomy" id="206669"/>
    <lineage>
        <taxon>Eukaryota</taxon>
        <taxon>Metazoa</taxon>
        <taxon>Echinodermata</taxon>
        <taxon>Eleutherozoa</taxon>
        <taxon>Echinozoa</taxon>
        <taxon>Holothuroidea</taxon>
        <taxon>Aspidochirotacea</taxon>
        <taxon>Aspidochirotida</taxon>
        <taxon>Holothuriidae</taxon>
        <taxon>Holothuria</taxon>
    </lineage>
</organism>
<dbReference type="GO" id="GO:0005504">
    <property type="term" value="F:fatty acid binding"/>
    <property type="evidence" value="ECO:0007669"/>
    <property type="project" value="TreeGrafter"/>
</dbReference>
<dbReference type="FunFam" id="2.40.110.10:FF:000003">
    <property type="entry name" value="Acyl-coenzyme A oxidase"/>
    <property type="match status" value="1"/>
</dbReference>